<dbReference type="PROSITE" id="PS51257">
    <property type="entry name" value="PROKAR_LIPOPROTEIN"/>
    <property type="match status" value="1"/>
</dbReference>
<evidence type="ECO:0000313" key="5">
    <source>
        <dbReference type="Proteomes" id="UP000570595"/>
    </source>
</evidence>
<feature type="region of interest" description="Disordered" evidence="1">
    <location>
        <begin position="40"/>
        <end position="91"/>
    </location>
</feature>
<feature type="compositionally biased region" description="Polar residues" evidence="1">
    <location>
        <begin position="47"/>
        <end position="59"/>
    </location>
</feature>
<evidence type="ECO:0000256" key="2">
    <source>
        <dbReference type="SAM" id="SignalP"/>
    </source>
</evidence>
<dbReference type="AlphaFoldDB" id="A0A7J6MMT8"/>
<dbReference type="EMBL" id="JABAHT010000168">
    <property type="protein sequence ID" value="KAF4662477.1"/>
    <property type="molecule type" value="Genomic_DNA"/>
</dbReference>
<evidence type="ECO:0000313" key="6">
    <source>
        <dbReference type="Proteomes" id="UP000572268"/>
    </source>
</evidence>
<sequence length="196" mass="20252">MKFIAAVASAVVAVSLTGCSSDSTTTTAAPAATTIAPQASTTKFMEPTSSEVVTTAGSNTEQQQTTAAPTQGQQTTGSPSESTTGSSSSCKKPEGEYCGAAMGMPASVELHDNSFDLDVAGMIDAKNIGYTMESDCTTVEPDWNNSDLIKLAKSLGMNTQQLSEFMKCSYNANTNVFKVSVAGALNLSLSPDQCKN</sequence>
<comment type="caution">
    <text evidence="4">The sequence shown here is derived from an EMBL/GenBank/DDBJ whole genome shotgun (WGS) entry which is preliminary data.</text>
</comment>
<keyword evidence="2" id="KW-0732">Signal</keyword>
<organism evidence="4 6">
    <name type="scientific">Perkinsus olseni</name>
    <name type="common">Perkinsus atlanticus</name>
    <dbReference type="NCBI Taxonomy" id="32597"/>
    <lineage>
        <taxon>Eukaryota</taxon>
        <taxon>Sar</taxon>
        <taxon>Alveolata</taxon>
        <taxon>Perkinsozoa</taxon>
        <taxon>Perkinsea</taxon>
        <taxon>Perkinsida</taxon>
        <taxon>Perkinsidae</taxon>
        <taxon>Perkinsus</taxon>
    </lineage>
</organism>
<gene>
    <name evidence="4" type="ORF">FOL46_008364</name>
    <name evidence="3" type="ORF">FOZ61_002438</name>
</gene>
<dbReference type="Proteomes" id="UP000570595">
    <property type="component" value="Unassembled WGS sequence"/>
</dbReference>
<evidence type="ECO:0000313" key="3">
    <source>
        <dbReference type="EMBL" id="KAF4662477.1"/>
    </source>
</evidence>
<reference evidence="5 6" key="1">
    <citation type="submission" date="2020-04" db="EMBL/GenBank/DDBJ databases">
        <title>Perkinsus olseni comparative genomics.</title>
        <authorList>
            <person name="Bogema D.R."/>
        </authorList>
    </citation>
    <scope>NUCLEOTIDE SEQUENCE [LARGE SCALE GENOMIC DNA]</scope>
    <source>
        <strain evidence="3">ATCC PRA-179</strain>
        <strain evidence="4">ATCC PRA-31</strain>
    </source>
</reference>
<proteinExistence type="predicted"/>
<dbReference type="EMBL" id="JABANN010000066">
    <property type="protein sequence ID" value="KAF4672824.1"/>
    <property type="molecule type" value="Genomic_DNA"/>
</dbReference>
<evidence type="ECO:0000313" key="4">
    <source>
        <dbReference type="EMBL" id="KAF4672824.1"/>
    </source>
</evidence>
<protein>
    <submittedName>
        <fullName evidence="4">Uncharacterized protein</fullName>
    </submittedName>
</protein>
<evidence type="ECO:0000256" key="1">
    <source>
        <dbReference type="SAM" id="MobiDB-lite"/>
    </source>
</evidence>
<dbReference type="Proteomes" id="UP000572268">
    <property type="component" value="Unassembled WGS sequence"/>
</dbReference>
<accession>A0A7J6MMT8</accession>
<name>A0A7J6MMT8_PEROL</name>
<feature type="compositionally biased region" description="Low complexity" evidence="1">
    <location>
        <begin position="60"/>
        <end position="89"/>
    </location>
</feature>
<feature type="signal peptide" evidence="2">
    <location>
        <begin position="1"/>
        <end position="21"/>
    </location>
</feature>
<dbReference type="OrthoDB" id="463674at2759"/>
<feature type="chain" id="PRO_5036205509" evidence="2">
    <location>
        <begin position="22"/>
        <end position="196"/>
    </location>
</feature>